<dbReference type="EMBL" id="BQOL01000002">
    <property type="protein sequence ID" value="GKI20226.1"/>
    <property type="molecule type" value="Genomic_DNA"/>
</dbReference>
<proteinExistence type="inferred from homology"/>
<keyword evidence="3 6" id="KW-0464">Manganese</keyword>
<comment type="catalytic activity">
    <reaction evidence="6">
        <text>L-rhamnopyranose = L-rhamnulose</text>
        <dbReference type="Rhea" id="RHEA:23160"/>
        <dbReference type="ChEBI" id="CHEBI:17897"/>
        <dbReference type="ChEBI" id="CHEBI:62346"/>
        <dbReference type="EC" id="5.3.1.14"/>
    </reaction>
</comment>
<dbReference type="GO" id="GO:0019324">
    <property type="term" value="P:L-lyxose metabolic process"/>
    <property type="evidence" value="ECO:0007669"/>
    <property type="project" value="TreeGrafter"/>
</dbReference>
<evidence type="ECO:0000256" key="2">
    <source>
        <dbReference type="ARBA" id="ARBA00022723"/>
    </source>
</evidence>
<dbReference type="Pfam" id="PF06134">
    <property type="entry name" value="RhaA"/>
    <property type="match status" value="1"/>
</dbReference>
<sequence length="417" mass="47120">MKQDQIIKAYEAAKARYAETGVDTDAALAALQRISLSLHCWQTDDVTGFENPDGQLTGGIQATGNYPGKARNIDEVRADIEKAKSLIPGRHRLSLHAIYGDFKGKKVDRDQIEPEHFQSWIDWALANDMKLDFNSTSFSHPKSGDLSLANPDKAVRDFWVEHTVRSRRIADEMGRRLGSKACHNIWVHDGSKDLTVNRYYYRSLLKESLDRVFEHACPNVKDAVECKLFGTGLESFTVGSHEFYMGYAVSRGLMATLDMGHFHPTEEVSDKISSMLLFAPEILLHVSRPVRWDSDHVVIFNDSVQMLAQEIVWAGALDRVNVGLDYFDASINRIGAYVIGSRATQKAFLLAMLTPIEKLRGYEAGGRYFERLALLEESKSMPWADVYNYFCMQNGVPAGEDYIADVEKYEREVTSKR</sequence>
<evidence type="ECO:0000256" key="4">
    <source>
        <dbReference type="ARBA" id="ARBA00023235"/>
    </source>
</evidence>
<evidence type="ECO:0000256" key="1">
    <source>
        <dbReference type="ARBA" id="ARBA00022490"/>
    </source>
</evidence>
<dbReference type="InterPro" id="IPR009308">
    <property type="entry name" value="Rhamnose_isomerase"/>
</dbReference>
<dbReference type="AlphaFoldDB" id="A0AA37KQK4"/>
<evidence type="ECO:0000256" key="5">
    <source>
        <dbReference type="ARBA" id="ARBA00023308"/>
    </source>
</evidence>
<dbReference type="NCBIfam" id="NF002203">
    <property type="entry name" value="PRK01076.1"/>
    <property type="match status" value="1"/>
</dbReference>
<evidence type="ECO:0000313" key="7">
    <source>
        <dbReference type="EMBL" id="GKI20226.1"/>
    </source>
</evidence>
<comment type="subcellular location">
    <subcellularLocation>
        <location evidence="6">Cytoplasm</location>
    </subcellularLocation>
</comment>
<evidence type="ECO:0000313" key="8">
    <source>
        <dbReference type="Proteomes" id="UP001055105"/>
    </source>
</evidence>
<protein>
    <recommendedName>
        <fullName evidence="6">L-rhamnose isomerase</fullName>
        <ecNumber evidence="6">5.3.1.14</ecNumber>
    </recommendedName>
</protein>
<dbReference type="GO" id="GO:0019301">
    <property type="term" value="P:rhamnose catabolic process"/>
    <property type="evidence" value="ECO:0007669"/>
    <property type="project" value="UniProtKB-UniRule"/>
</dbReference>
<dbReference type="RefSeq" id="WP_244077021.1">
    <property type="nucleotide sequence ID" value="NZ_AP025581.1"/>
</dbReference>
<reference evidence="7" key="1">
    <citation type="submission" date="2022-01" db="EMBL/GenBank/DDBJ databases">
        <title>Novel bile acid biosynthetic pathways are enriched in the microbiome of centenarians.</title>
        <authorList>
            <person name="Sato Y."/>
            <person name="Atarashi K."/>
            <person name="Plichta R.D."/>
            <person name="Arai Y."/>
            <person name="Sasajima S."/>
            <person name="Kearney M.S."/>
            <person name="Suda W."/>
            <person name="Takeshita K."/>
            <person name="Sasaki T."/>
            <person name="Okamoto S."/>
            <person name="Skelly N.A."/>
            <person name="Okamura Y."/>
            <person name="Vlamakis H."/>
            <person name="Li Y."/>
            <person name="Tanoue T."/>
            <person name="Takei H."/>
            <person name="Nittono H."/>
            <person name="Narushima S."/>
            <person name="Irie J."/>
            <person name="Itoh H."/>
            <person name="Moriya K."/>
            <person name="Sugiura Y."/>
            <person name="Suematsu M."/>
            <person name="Moritoki N."/>
            <person name="Shibata S."/>
            <person name="Littman R.D."/>
            <person name="Fischbach A.M."/>
            <person name="Uwamino Y."/>
            <person name="Inoue T."/>
            <person name="Honda A."/>
            <person name="Hattori M."/>
            <person name="Murai T."/>
            <person name="Xavier J.R."/>
            <person name="Hirose N."/>
            <person name="Honda K."/>
        </authorList>
    </citation>
    <scope>NUCLEOTIDE SEQUENCE</scope>
    <source>
        <strain evidence="7">CE91-St16</strain>
    </source>
</reference>
<keyword evidence="5 6" id="KW-0684">Rhamnose metabolism</keyword>
<dbReference type="GO" id="GO:0030145">
    <property type="term" value="F:manganese ion binding"/>
    <property type="evidence" value="ECO:0007669"/>
    <property type="project" value="UniProtKB-UniRule"/>
</dbReference>
<keyword evidence="4 6" id="KW-0413">Isomerase</keyword>
<comment type="caution">
    <text evidence="7">The sequence shown here is derived from an EMBL/GenBank/DDBJ whole genome shotgun (WGS) entry which is preliminary data.</text>
</comment>
<dbReference type="SUPFAM" id="SSF51658">
    <property type="entry name" value="Xylose isomerase-like"/>
    <property type="match status" value="1"/>
</dbReference>
<dbReference type="Gene3D" id="3.20.20.150">
    <property type="entry name" value="Divalent-metal-dependent TIM barrel enzymes"/>
    <property type="match status" value="1"/>
</dbReference>
<feature type="binding site" evidence="6">
    <location>
        <position position="261"/>
    </location>
    <ligand>
        <name>Mn(2+)</name>
        <dbReference type="ChEBI" id="CHEBI:29035"/>
    </ligand>
</feature>
<comment type="function">
    <text evidence="6">Catalyzes the interconversion of L-rhamnose and L-rhamnulose.</text>
</comment>
<comment type="similarity">
    <text evidence="6">Belongs to the rhamnose isomerase family.</text>
</comment>
<feature type="binding site" evidence="6">
    <location>
        <position position="293"/>
    </location>
    <ligand>
        <name>Mn(2+)</name>
        <dbReference type="ChEBI" id="CHEBI:29035"/>
    </ligand>
</feature>
<dbReference type="InterPro" id="IPR036237">
    <property type="entry name" value="Xyl_isomerase-like_sf"/>
</dbReference>
<comment type="cofactor">
    <cofactor evidence="6">
        <name>Mn(2+)</name>
        <dbReference type="ChEBI" id="CHEBI:29035"/>
    </cofactor>
    <text evidence="6">Binds 1 Mn(2+) ion per subunit.</text>
</comment>
<keyword evidence="2 6" id="KW-0479">Metal-binding</keyword>
<name>A0AA37KQK4_9BACT</name>
<dbReference type="Proteomes" id="UP001055105">
    <property type="component" value="Unassembled WGS sequence"/>
</dbReference>
<gene>
    <name evidence="6 7" type="primary">rhaA</name>
    <name evidence="7" type="ORF">CE91St16_31340</name>
</gene>
<dbReference type="PANTHER" id="PTHR30268:SF0">
    <property type="entry name" value="L-RHAMNOSE ISOMERASE"/>
    <property type="match status" value="1"/>
</dbReference>
<dbReference type="InterPro" id="IPR050337">
    <property type="entry name" value="L-rhamnose_isomerase"/>
</dbReference>
<dbReference type="HAMAP" id="MF_00541">
    <property type="entry name" value="RhaA"/>
    <property type="match status" value="1"/>
</dbReference>
<accession>A0AA37KQK4</accession>
<keyword evidence="1 6" id="KW-0963">Cytoplasm</keyword>
<organism evidence="7 8">
    <name type="scientific">Alistipes finegoldii</name>
    <dbReference type="NCBI Taxonomy" id="214856"/>
    <lineage>
        <taxon>Bacteria</taxon>
        <taxon>Pseudomonadati</taxon>
        <taxon>Bacteroidota</taxon>
        <taxon>Bacteroidia</taxon>
        <taxon>Bacteroidales</taxon>
        <taxon>Rikenellaceae</taxon>
        <taxon>Alistipes</taxon>
    </lineage>
</organism>
<evidence type="ECO:0000256" key="3">
    <source>
        <dbReference type="ARBA" id="ARBA00023211"/>
    </source>
</evidence>
<comment type="pathway">
    <text evidence="6">Carbohydrate degradation; L-rhamnose degradation; glycerone phosphate from L-rhamnose: step 1/3.</text>
</comment>
<dbReference type="GO" id="GO:0005737">
    <property type="term" value="C:cytoplasm"/>
    <property type="evidence" value="ECO:0007669"/>
    <property type="project" value="UniProtKB-SubCell"/>
</dbReference>
<feature type="binding site" evidence="6">
    <location>
        <position position="295"/>
    </location>
    <ligand>
        <name>Mn(2+)</name>
        <dbReference type="ChEBI" id="CHEBI:29035"/>
    </ligand>
</feature>
<evidence type="ECO:0000256" key="6">
    <source>
        <dbReference type="HAMAP-Rule" id="MF_00541"/>
    </source>
</evidence>
<dbReference type="GO" id="GO:0008740">
    <property type="term" value="F:L-rhamnose isomerase activity"/>
    <property type="evidence" value="ECO:0007669"/>
    <property type="project" value="UniProtKB-UniRule"/>
</dbReference>
<dbReference type="PANTHER" id="PTHR30268">
    <property type="entry name" value="L-RHAMNOSE ISOMERASE"/>
    <property type="match status" value="1"/>
</dbReference>
<dbReference type="EC" id="5.3.1.14" evidence="6"/>